<dbReference type="NCBIfam" id="NF010200">
    <property type="entry name" value="PRK13674.1-1"/>
    <property type="match status" value="1"/>
</dbReference>
<comment type="catalytic activity">
    <reaction evidence="2">
        <text>GTP + H2O = 7,8-dihydroneopterin 3'-triphosphate + formate + H(+)</text>
        <dbReference type="Rhea" id="RHEA:17473"/>
        <dbReference type="ChEBI" id="CHEBI:15377"/>
        <dbReference type="ChEBI" id="CHEBI:15378"/>
        <dbReference type="ChEBI" id="CHEBI:15740"/>
        <dbReference type="ChEBI" id="CHEBI:37565"/>
        <dbReference type="ChEBI" id="CHEBI:58462"/>
        <dbReference type="EC" id="3.5.4.16"/>
    </reaction>
</comment>
<dbReference type="Pfam" id="PF02649">
    <property type="entry name" value="GCHY-1"/>
    <property type="match status" value="1"/>
</dbReference>
<proteinExistence type="inferred from homology"/>
<evidence type="ECO:0000313" key="3">
    <source>
        <dbReference type="EMBL" id="VDZ62909.1"/>
    </source>
</evidence>
<evidence type="ECO:0000256" key="2">
    <source>
        <dbReference type="HAMAP-Rule" id="MF_01527"/>
    </source>
</evidence>
<evidence type="ECO:0000256" key="1">
    <source>
        <dbReference type="ARBA" id="ARBA00022801"/>
    </source>
</evidence>
<comment type="pathway">
    <text evidence="2">Cofactor biosynthesis; 7,8-dihydroneopterin triphosphate biosynthesis; 7,8-dihydroneopterin triphosphate from GTP: step 1/1.</text>
</comment>
<accession>A0A447KY78</accession>
<dbReference type="UniPathway" id="UPA00848">
    <property type="reaction ID" value="UER00151"/>
</dbReference>
<protein>
    <recommendedName>
        <fullName evidence="2">GTP cyclohydrolase FolE2</fullName>
        <ecNumber evidence="2">3.5.4.16</ecNumber>
    </recommendedName>
</protein>
<comment type="function">
    <text evidence="2">Converts GTP to 7,8-dihydroneopterin triphosphate.</text>
</comment>
<dbReference type="GO" id="GO:0003934">
    <property type="term" value="F:GTP cyclohydrolase I activity"/>
    <property type="evidence" value="ECO:0007669"/>
    <property type="project" value="UniProtKB-UniRule"/>
</dbReference>
<gene>
    <name evidence="2 3" type="primary">folE2</name>
    <name evidence="3" type="ORF">NCTC11214_04265</name>
</gene>
<sequence>MEKTVSSNLPPLPDAQAWRTERGVIDLDWVGMQGIALPLELAGRPLAAQINASINLRGSRDGARGIHMSRLYAALDGLTQGELTPRRIITTLNDFLHSQPAHSDRAQLTISGDLLLSRPALVSAQRGWKSYPLCIEAQLATVPRLTLKVGVAYSSTCPSSAALSRQAAQQQFLVDFDAESTSLSRQRVAEWLGLHGMPATPHSQRSWAWVTVELSPDEQTVPVMTLIERIEHALGTPVQTLVKRLDEQAFALVNGQNLMFCEDAARRLYNALQASCRYRAGQVVVEHQESLHAHNAVAQLSWQEDDDVA</sequence>
<dbReference type="RefSeq" id="WP_004962604.1">
    <property type="nucleotide sequence ID" value="NZ_JAQMZQ010000002.1"/>
</dbReference>
<dbReference type="EC" id="3.5.4.16" evidence="2"/>
<dbReference type="Gene3D" id="3.10.270.10">
    <property type="entry name" value="Urate Oxidase"/>
    <property type="match status" value="1"/>
</dbReference>
<keyword evidence="1 2" id="KW-0378">Hydrolase</keyword>
<name>A0A447KY78_SEROD</name>
<dbReference type="InterPro" id="IPR003801">
    <property type="entry name" value="GTP_cyclohydrolase_FolE2/MptA"/>
</dbReference>
<dbReference type="EMBL" id="LR134117">
    <property type="protein sequence ID" value="VDZ62909.1"/>
    <property type="molecule type" value="Genomic_DNA"/>
</dbReference>
<dbReference type="PANTHER" id="PTHR36445:SF1">
    <property type="entry name" value="GTP CYCLOHYDROLASE MPTA"/>
    <property type="match status" value="1"/>
</dbReference>
<dbReference type="Proteomes" id="UP000281391">
    <property type="component" value="Chromosome"/>
</dbReference>
<reference evidence="3 4" key="1">
    <citation type="submission" date="2018-12" db="EMBL/GenBank/DDBJ databases">
        <authorList>
            <consortium name="Pathogen Informatics"/>
        </authorList>
    </citation>
    <scope>NUCLEOTIDE SEQUENCE [LARGE SCALE GENOMIC DNA]</scope>
    <source>
        <strain evidence="3 4">NCTC11214</strain>
    </source>
</reference>
<dbReference type="PANTHER" id="PTHR36445">
    <property type="entry name" value="GTP CYCLOHYDROLASE MPTA"/>
    <property type="match status" value="1"/>
</dbReference>
<dbReference type="GO" id="GO:0046654">
    <property type="term" value="P:tetrahydrofolate biosynthetic process"/>
    <property type="evidence" value="ECO:0007669"/>
    <property type="project" value="UniProtKB-UniRule"/>
</dbReference>
<dbReference type="HAMAP" id="MF_01527_B">
    <property type="entry name" value="GTP_cyclohydrol_B"/>
    <property type="match status" value="1"/>
</dbReference>
<organism evidence="3 4">
    <name type="scientific">Serratia odorifera</name>
    <dbReference type="NCBI Taxonomy" id="618"/>
    <lineage>
        <taxon>Bacteria</taxon>
        <taxon>Pseudomonadati</taxon>
        <taxon>Pseudomonadota</taxon>
        <taxon>Gammaproteobacteria</taxon>
        <taxon>Enterobacterales</taxon>
        <taxon>Yersiniaceae</taxon>
        <taxon>Serratia</taxon>
    </lineage>
</organism>
<comment type="similarity">
    <text evidence="2">Belongs to the GTP cyclohydrolase IV family.</text>
</comment>
<dbReference type="KEGG" id="sof:NCTC11214_04265"/>
<evidence type="ECO:0000313" key="4">
    <source>
        <dbReference type="Proteomes" id="UP000281391"/>
    </source>
</evidence>
<feature type="site" description="May be catalytically important" evidence="2">
    <location>
        <position position="157"/>
    </location>
</feature>
<dbReference type="InterPro" id="IPR022838">
    <property type="entry name" value="GTP_cyclohydrolase_FolE2"/>
</dbReference>
<dbReference type="AlphaFoldDB" id="A0A447KY78"/>